<feature type="domain" description="Acyl-CoA thioesterase-like N-terminal HotDog" evidence="1">
    <location>
        <begin position="58"/>
        <end position="138"/>
    </location>
</feature>
<name>A0AB33Z3S7_9GAMM</name>
<dbReference type="Proteomes" id="UP000015462">
    <property type="component" value="Unassembled WGS sequence"/>
</dbReference>
<dbReference type="RefSeq" id="WP_015006274.1">
    <property type="nucleotide sequence ID" value="NZ_FQZJ01000001.1"/>
</dbReference>
<comment type="caution">
    <text evidence="2">The sequence shown here is derived from an EMBL/GenBank/DDBJ whole genome shotgun (WGS) entry which is preliminary data.</text>
</comment>
<dbReference type="InterPro" id="IPR029069">
    <property type="entry name" value="HotDog_dom_sf"/>
</dbReference>
<dbReference type="EMBL" id="ASHL01000002">
    <property type="protein sequence ID" value="EPD13688.1"/>
    <property type="molecule type" value="Genomic_DNA"/>
</dbReference>
<accession>A0AB33Z3S7</accession>
<dbReference type="SUPFAM" id="SSF54637">
    <property type="entry name" value="Thioesterase/thiol ester dehydrase-isomerase"/>
    <property type="match status" value="1"/>
</dbReference>
<proteinExistence type="predicted"/>
<reference evidence="2 3" key="1">
    <citation type="journal article" date="2013" name="Genome Announc.">
        <title>Genome Sequence of the Pyrene- and Fluoranthene-Degrading Bacterium Cycloclasticus sp. Strain PY97M.</title>
        <authorList>
            <person name="Cui Z."/>
            <person name="Xu G."/>
            <person name="Li Q."/>
            <person name="Gao W."/>
            <person name="Zheng L."/>
        </authorList>
    </citation>
    <scope>NUCLEOTIDE SEQUENCE [LARGE SCALE GENOMIC DNA]</scope>
    <source>
        <strain evidence="2 3">PY97M</strain>
    </source>
</reference>
<dbReference type="CDD" id="cd03443">
    <property type="entry name" value="PaaI_thioesterase"/>
    <property type="match status" value="1"/>
</dbReference>
<keyword evidence="3" id="KW-1185">Reference proteome</keyword>
<evidence type="ECO:0000259" key="1">
    <source>
        <dbReference type="Pfam" id="PF13622"/>
    </source>
</evidence>
<dbReference type="Pfam" id="PF13622">
    <property type="entry name" value="4HBT_3"/>
    <property type="match status" value="1"/>
</dbReference>
<gene>
    <name evidence="2" type="ORF">L196_04106</name>
</gene>
<dbReference type="Gene3D" id="3.10.129.10">
    <property type="entry name" value="Hotdog Thioesterase"/>
    <property type="match status" value="1"/>
</dbReference>
<protein>
    <submittedName>
        <fullName evidence="2">Thioesterase superfamily protein</fullName>
    </submittedName>
</protein>
<sequence>MSLVEKINDIKLRHDYEAIVELIPYAKTIGVETSMVGESIVSSLRFMESNIGNPAVPALHGGVIAGFMENSALLHLIWEIELVNIPKIIDVSIDYLRPGQTTTTYSKCDIVRLGSRVALCNIIAWQEDINKPIAQARGHFLLSENRPL</sequence>
<evidence type="ECO:0000313" key="2">
    <source>
        <dbReference type="EMBL" id="EPD13688.1"/>
    </source>
</evidence>
<dbReference type="InterPro" id="IPR049449">
    <property type="entry name" value="TesB_ACOT8-like_N"/>
</dbReference>
<organism evidence="2 3">
    <name type="scientific">Cycloclasticus pugetii</name>
    <dbReference type="NCBI Taxonomy" id="34068"/>
    <lineage>
        <taxon>Bacteria</taxon>
        <taxon>Pseudomonadati</taxon>
        <taxon>Pseudomonadota</taxon>
        <taxon>Gammaproteobacteria</taxon>
        <taxon>Thiotrichales</taxon>
        <taxon>Piscirickettsiaceae</taxon>
        <taxon>Cycloclasticus</taxon>
    </lineage>
</organism>
<evidence type="ECO:0000313" key="3">
    <source>
        <dbReference type="Proteomes" id="UP000015462"/>
    </source>
</evidence>
<dbReference type="AlphaFoldDB" id="A0AB33Z3S7"/>